<comment type="caution">
    <text evidence="3">The sequence shown here is derived from an EMBL/GenBank/DDBJ whole genome shotgun (WGS) entry which is preliminary data.</text>
</comment>
<evidence type="ECO:0000313" key="3">
    <source>
        <dbReference type="EMBL" id="MCA9379401.1"/>
    </source>
</evidence>
<sequence>EAYTPQIVLVGDLRIALLGVSNIETPYFAATDSQPGIAWVDDKRIVDAIKSVRDIADIVVVVPHWGWEYTELVSDEQERLAHLMIDAGADAVIGSHPHHIQRHENYQGKFIAYSMGNFIFEGVGPNAGWSLGELIKLEINDQKQITGIESIPYKISAAGVASLL</sequence>
<proteinExistence type="inferred from homology"/>
<dbReference type="SMART" id="SM00854">
    <property type="entry name" value="PGA_cap"/>
    <property type="match status" value="1"/>
</dbReference>
<dbReference type="InterPro" id="IPR019079">
    <property type="entry name" value="Capsule_synth_CapA"/>
</dbReference>
<dbReference type="InterPro" id="IPR029052">
    <property type="entry name" value="Metallo-depent_PP-like"/>
</dbReference>
<name>A0A955I7Y8_9BACT</name>
<evidence type="ECO:0000256" key="1">
    <source>
        <dbReference type="ARBA" id="ARBA00005662"/>
    </source>
</evidence>
<gene>
    <name evidence="3" type="ORF">KC640_03145</name>
</gene>
<dbReference type="PANTHER" id="PTHR33393:SF11">
    <property type="entry name" value="POLYGLUTAMINE SYNTHESIS ACCESSORY PROTEIN RV0574C-RELATED"/>
    <property type="match status" value="1"/>
</dbReference>
<comment type="similarity">
    <text evidence="1">Belongs to the CapA family.</text>
</comment>
<dbReference type="SUPFAM" id="SSF56300">
    <property type="entry name" value="Metallo-dependent phosphatases"/>
    <property type="match status" value="1"/>
</dbReference>
<organism evidence="3 4">
    <name type="scientific">Candidatus Dojkabacteria bacterium</name>
    <dbReference type="NCBI Taxonomy" id="2099670"/>
    <lineage>
        <taxon>Bacteria</taxon>
        <taxon>Candidatus Dojkabacteria</taxon>
    </lineage>
</organism>
<accession>A0A955I7Y8</accession>
<dbReference type="Proteomes" id="UP000760819">
    <property type="component" value="Unassembled WGS sequence"/>
</dbReference>
<reference evidence="3" key="2">
    <citation type="journal article" date="2021" name="Microbiome">
        <title>Successional dynamics and alternative stable states in a saline activated sludge microbial community over 9 years.</title>
        <authorList>
            <person name="Wang Y."/>
            <person name="Ye J."/>
            <person name="Ju F."/>
            <person name="Liu L."/>
            <person name="Boyd J.A."/>
            <person name="Deng Y."/>
            <person name="Parks D.H."/>
            <person name="Jiang X."/>
            <person name="Yin X."/>
            <person name="Woodcroft B.J."/>
            <person name="Tyson G.W."/>
            <person name="Hugenholtz P."/>
            <person name="Polz M.F."/>
            <person name="Zhang T."/>
        </authorList>
    </citation>
    <scope>NUCLEOTIDE SEQUENCE</scope>
    <source>
        <strain evidence="3">HKST-UBA12</strain>
    </source>
</reference>
<evidence type="ECO:0000259" key="2">
    <source>
        <dbReference type="SMART" id="SM00854"/>
    </source>
</evidence>
<dbReference type="EMBL" id="JAGQLI010000170">
    <property type="protein sequence ID" value="MCA9379401.1"/>
    <property type="molecule type" value="Genomic_DNA"/>
</dbReference>
<dbReference type="Pfam" id="PF09587">
    <property type="entry name" value="PGA_cap"/>
    <property type="match status" value="1"/>
</dbReference>
<reference evidence="3" key="1">
    <citation type="submission" date="2020-04" db="EMBL/GenBank/DDBJ databases">
        <authorList>
            <person name="Zhang T."/>
        </authorList>
    </citation>
    <scope>NUCLEOTIDE SEQUENCE</scope>
    <source>
        <strain evidence="3">HKST-UBA12</strain>
    </source>
</reference>
<dbReference type="AlphaFoldDB" id="A0A955I7Y8"/>
<protein>
    <submittedName>
        <fullName evidence="3">CapA family protein</fullName>
    </submittedName>
</protein>
<dbReference type="InterPro" id="IPR052169">
    <property type="entry name" value="CW_Biosynth-Accessory"/>
</dbReference>
<evidence type="ECO:0000313" key="4">
    <source>
        <dbReference type="Proteomes" id="UP000760819"/>
    </source>
</evidence>
<dbReference type="PANTHER" id="PTHR33393">
    <property type="entry name" value="POLYGLUTAMINE SYNTHESIS ACCESSORY PROTEIN RV0574C-RELATED"/>
    <property type="match status" value="1"/>
</dbReference>
<feature type="non-terminal residue" evidence="3">
    <location>
        <position position="1"/>
    </location>
</feature>
<dbReference type="Gene3D" id="3.60.21.10">
    <property type="match status" value="1"/>
</dbReference>
<feature type="domain" description="Capsule synthesis protein CapA" evidence="2">
    <location>
        <begin position="6"/>
        <end position="122"/>
    </location>
</feature>